<proteinExistence type="predicted"/>
<keyword evidence="4" id="KW-1185">Reference proteome</keyword>
<comment type="caution">
    <text evidence="3">The sequence shown here is derived from an EMBL/GenBank/DDBJ whole genome shotgun (WGS) entry which is preliminary data.</text>
</comment>
<protein>
    <submittedName>
        <fullName evidence="3">Uncharacterized protein</fullName>
    </submittedName>
</protein>
<dbReference type="PANTHER" id="PTHR33576:SF8">
    <property type="match status" value="1"/>
</dbReference>
<sequence>MKLFILLILLIGVLLFNGINGDEYVNFIPYSNDECVGDEIGIGYSSLLSKCLPSIDSQQNYLFTLKPKNVIEWKVFKYSNKNHHNNDSCNLNKTTILQPSFTTKIGSCISSEYINLDSKISLSSPTHYKISITKNSPYISAKSIVNSFTFDKKCSSSSNNNNDDDVLLIQYFTNDLNVKLNNKNKISYHCINDKAFTKNQFEFVEPITKECVQFGNGNANAISSLIKNKFVDLKFGFGSGSGSGSGSSGGEDSSSTTGNTGDSSTGNTGESSISSSTGGNSDTSGGNSGFSSDTSGGNSGFSSTTEVTTATSATTGGATSGDDNDGTGATNFIDYKLPNPSPTHHKIFKKTYCSK</sequence>
<dbReference type="Proteomes" id="UP000002195">
    <property type="component" value="Unassembled WGS sequence"/>
</dbReference>
<dbReference type="HOGENOM" id="CLU_781735_0_0_1"/>
<dbReference type="Pfam" id="PF11912">
    <property type="entry name" value="CfaA_B_C"/>
    <property type="match status" value="1"/>
</dbReference>
<evidence type="ECO:0000313" key="4">
    <source>
        <dbReference type="Proteomes" id="UP000002195"/>
    </source>
</evidence>
<dbReference type="RefSeq" id="XP_639941.1">
    <property type="nucleotide sequence ID" value="XM_634849.1"/>
</dbReference>
<dbReference type="PaxDb" id="44689-DDB0186266"/>
<feature type="region of interest" description="Disordered" evidence="1">
    <location>
        <begin position="240"/>
        <end position="355"/>
    </location>
</feature>
<feature type="signal peptide" evidence="2">
    <location>
        <begin position="1"/>
        <end position="21"/>
    </location>
</feature>
<gene>
    <name evidence="3" type="ORF">DDB_G0284935</name>
</gene>
<dbReference type="PANTHER" id="PTHR33576">
    <property type="entry name" value="CARBOHYDRATE BINDING DOMAIN-CONTAINING PROTEIN-RELATED"/>
    <property type="match status" value="1"/>
</dbReference>
<evidence type="ECO:0000313" key="3">
    <source>
        <dbReference type="EMBL" id="EAL64931.1"/>
    </source>
</evidence>
<accession>Q54NX6</accession>
<feature type="compositionally biased region" description="Gly residues" evidence="1">
    <location>
        <begin position="240"/>
        <end position="249"/>
    </location>
</feature>
<name>Q54NX6_DICDI</name>
<dbReference type="InterPro" id="IPR021837">
    <property type="entry name" value="CfaA/B/C"/>
</dbReference>
<dbReference type="EMBL" id="AAFI02000073">
    <property type="protein sequence ID" value="EAL64931.1"/>
    <property type="molecule type" value="Genomic_DNA"/>
</dbReference>
<dbReference type="AlphaFoldDB" id="Q54NX6"/>
<reference evidence="3 4" key="1">
    <citation type="journal article" date="2005" name="Nature">
        <title>The genome of the social amoeba Dictyostelium discoideum.</title>
        <authorList>
            <consortium name="The Dictyostelium discoideum Sequencing Consortium"/>
            <person name="Eichinger L."/>
            <person name="Pachebat J.A."/>
            <person name="Glockner G."/>
            <person name="Rajandream M.A."/>
            <person name="Sucgang R."/>
            <person name="Berriman M."/>
            <person name="Song J."/>
            <person name="Olsen R."/>
            <person name="Szafranski K."/>
            <person name="Xu Q."/>
            <person name="Tunggal B."/>
            <person name="Kummerfeld S."/>
            <person name="Madera M."/>
            <person name="Konfortov B.A."/>
            <person name="Rivero F."/>
            <person name="Bankier A.T."/>
            <person name="Lehmann R."/>
            <person name="Hamlin N."/>
            <person name="Davies R."/>
            <person name="Gaudet P."/>
            <person name="Fey P."/>
            <person name="Pilcher K."/>
            <person name="Chen G."/>
            <person name="Saunders D."/>
            <person name="Sodergren E."/>
            <person name="Davis P."/>
            <person name="Kerhornou A."/>
            <person name="Nie X."/>
            <person name="Hall N."/>
            <person name="Anjard C."/>
            <person name="Hemphill L."/>
            <person name="Bason N."/>
            <person name="Farbrother P."/>
            <person name="Desany B."/>
            <person name="Just E."/>
            <person name="Morio T."/>
            <person name="Rost R."/>
            <person name="Churcher C."/>
            <person name="Cooper J."/>
            <person name="Haydock S."/>
            <person name="van Driessche N."/>
            <person name="Cronin A."/>
            <person name="Goodhead I."/>
            <person name="Muzny D."/>
            <person name="Mourier T."/>
            <person name="Pain A."/>
            <person name="Lu M."/>
            <person name="Harper D."/>
            <person name="Lindsay R."/>
            <person name="Hauser H."/>
            <person name="James K."/>
            <person name="Quiles M."/>
            <person name="Madan Babu M."/>
            <person name="Saito T."/>
            <person name="Buchrieser C."/>
            <person name="Wardroper A."/>
            <person name="Felder M."/>
            <person name="Thangavelu M."/>
            <person name="Johnson D."/>
            <person name="Knights A."/>
            <person name="Loulseged H."/>
            <person name="Mungall K."/>
            <person name="Oliver K."/>
            <person name="Price C."/>
            <person name="Quail M.A."/>
            <person name="Urushihara H."/>
            <person name="Hernandez J."/>
            <person name="Rabbinowitsch E."/>
            <person name="Steffen D."/>
            <person name="Sanders M."/>
            <person name="Ma J."/>
            <person name="Kohara Y."/>
            <person name="Sharp S."/>
            <person name="Simmonds M."/>
            <person name="Spiegler S."/>
            <person name="Tivey A."/>
            <person name="Sugano S."/>
            <person name="White B."/>
            <person name="Walker D."/>
            <person name="Woodward J."/>
            <person name="Winckler T."/>
            <person name="Tanaka Y."/>
            <person name="Shaulsky G."/>
            <person name="Schleicher M."/>
            <person name="Weinstock G."/>
            <person name="Rosenthal A."/>
            <person name="Cox E.C."/>
            <person name="Chisholm R.L."/>
            <person name="Gibbs R."/>
            <person name="Loomis W.F."/>
            <person name="Platzer M."/>
            <person name="Kay R.R."/>
            <person name="Williams J."/>
            <person name="Dear P.H."/>
            <person name="Noegel A.A."/>
            <person name="Barrell B."/>
            <person name="Kuspa A."/>
        </authorList>
    </citation>
    <scope>NUCLEOTIDE SEQUENCE [LARGE SCALE GENOMIC DNA]</scope>
    <source>
        <strain evidence="3 4">AX4</strain>
    </source>
</reference>
<organism evidence="3 4">
    <name type="scientific">Dictyostelium discoideum</name>
    <name type="common">Social amoeba</name>
    <dbReference type="NCBI Taxonomy" id="44689"/>
    <lineage>
        <taxon>Eukaryota</taxon>
        <taxon>Amoebozoa</taxon>
        <taxon>Evosea</taxon>
        <taxon>Eumycetozoa</taxon>
        <taxon>Dictyostelia</taxon>
        <taxon>Dictyosteliales</taxon>
        <taxon>Dictyosteliaceae</taxon>
        <taxon>Dictyostelium</taxon>
    </lineage>
</organism>
<feature type="compositionally biased region" description="Low complexity" evidence="1">
    <location>
        <begin position="250"/>
        <end position="330"/>
    </location>
</feature>
<feature type="chain" id="PRO_5004249701" evidence="2">
    <location>
        <begin position="22"/>
        <end position="355"/>
    </location>
</feature>
<dbReference type="VEuPathDB" id="AmoebaDB:DDB_G0284935"/>
<evidence type="ECO:0000256" key="1">
    <source>
        <dbReference type="SAM" id="MobiDB-lite"/>
    </source>
</evidence>
<dbReference type="InParanoid" id="Q54NX6"/>
<dbReference type="dictyBase" id="DDB_G0284935"/>
<dbReference type="GeneID" id="8624853"/>
<keyword evidence="2" id="KW-0732">Signal</keyword>
<evidence type="ECO:0000256" key="2">
    <source>
        <dbReference type="SAM" id="SignalP"/>
    </source>
</evidence>
<dbReference type="KEGG" id="ddi:DDB_G0284935"/>